<evidence type="ECO:0000313" key="3">
    <source>
        <dbReference type="Proteomes" id="UP000241190"/>
    </source>
</evidence>
<gene>
    <name evidence="2" type="ORF">C9J52_20365</name>
</gene>
<dbReference type="EMBL" id="PYOP01000074">
    <property type="protein sequence ID" value="PSW88680.1"/>
    <property type="molecule type" value="Genomic_DNA"/>
</dbReference>
<proteinExistence type="predicted"/>
<feature type="transmembrane region" description="Helical" evidence="1">
    <location>
        <begin position="42"/>
        <end position="63"/>
    </location>
</feature>
<keyword evidence="3" id="KW-1185">Reference proteome</keyword>
<accession>A0ABX5GLS8</accession>
<organism evidence="2 3">
    <name type="scientific">Photobacterium iliopiscarium</name>
    <dbReference type="NCBI Taxonomy" id="56192"/>
    <lineage>
        <taxon>Bacteria</taxon>
        <taxon>Pseudomonadati</taxon>
        <taxon>Pseudomonadota</taxon>
        <taxon>Gammaproteobacteria</taxon>
        <taxon>Vibrionales</taxon>
        <taxon>Vibrionaceae</taxon>
        <taxon>Photobacterium</taxon>
    </lineage>
</organism>
<keyword evidence="1" id="KW-1133">Transmembrane helix</keyword>
<keyword evidence="1" id="KW-0812">Transmembrane</keyword>
<comment type="caution">
    <text evidence="2">The sequence shown here is derived from an EMBL/GenBank/DDBJ whole genome shotgun (WGS) entry which is preliminary data.</text>
</comment>
<evidence type="ECO:0000256" key="1">
    <source>
        <dbReference type="SAM" id="Phobius"/>
    </source>
</evidence>
<protein>
    <submittedName>
        <fullName evidence="2">Uncharacterized protein</fullName>
    </submittedName>
</protein>
<reference evidence="2 3" key="1">
    <citation type="submission" date="2018-03" db="EMBL/GenBank/DDBJ databases">
        <title>Whole genome sequencing of Histamine producing bacteria.</title>
        <authorList>
            <person name="Butler K."/>
        </authorList>
    </citation>
    <scope>NUCLEOTIDE SEQUENCE [LARGE SCALE GENOMIC DNA]</scope>
    <source>
        <strain evidence="2 3">ATCC 51761</strain>
    </source>
</reference>
<name>A0ABX5GLS8_9GAMM</name>
<dbReference type="RefSeq" id="WP_052675341.1">
    <property type="nucleotide sequence ID" value="NZ_JZSR01000086.1"/>
</dbReference>
<keyword evidence="1" id="KW-0472">Membrane</keyword>
<dbReference type="Proteomes" id="UP000241190">
    <property type="component" value="Unassembled WGS sequence"/>
</dbReference>
<evidence type="ECO:0000313" key="2">
    <source>
        <dbReference type="EMBL" id="PSW88680.1"/>
    </source>
</evidence>
<sequence>MKMKNQMVAVDAKEQNTDVAVNEQPMKTLPRRQQGGFTTSDFIFWMIVAALAFIVVLGSYNMLMGMYRSNTTVTDVTQIKAATDDWKAGDIPRSNNGNNHQR</sequence>